<reference evidence="4" key="1">
    <citation type="submission" date="2019-11" db="EMBL/GenBank/DDBJ databases">
        <title>Microbial mats filling the niche in hypersaline microbial mats.</title>
        <authorList>
            <person name="Wong H.L."/>
            <person name="Macleod F.I."/>
            <person name="White R.A. III"/>
            <person name="Burns B.P."/>
        </authorList>
    </citation>
    <scope>NUCLEOTIDE SEQUENCE</scope>
    <source>
        <strain evidence="4">Rbin_158</strain>
    </source>
</reference>
<dbReference type="Gene3D" id="3.40.1190.20">
    <property type="match status" value="1"/>
</dbReference>
<evidence type="ECO:0000259" key="3">
    <source>
        <dbReference type="Pfam" id="PF00294"/>
    </source>
</evidence>
<dbReference type="GO" id="GO:0033786">
    <property type="term" value="F:heptose-1-phosphate adenylyltransferase activity"/>
    <property type="evidence" value="ECO:0007669"/>
    <property type="project" value="TreeGrafter"/>
</dbReference>
<dbReference type="Pfam" id="PF00294">
    <property type="entry name" value="PfkB"/>
    <property type="match status" value="1"/>
</dbReference>
<dbReference type="InterPro" id="IPR029056">
    <property type="entry name" value="Ribokinase-like"/>
</dbReference>
<dbReference type="PANTHER" id="PTHR46969">
    <property type="entry name" value="BIFUNCTIONAL PROTEIN HLDE"/>
    <property type="match status" value="1"/>
</dbReference>
<dbReference type="Proteomes" id="UP000649604">
    <property type="component" value="Unassembled WGS sequence"/>
</dbReference>
<dbReference type="FunFam" id="3.40.1190.20:FF:000002">
    <property type="entry name" value="Bifunctional protein HldE"/>
    <property type="match status" value="1"/>
</dbReference>
<dbReference type="GO" id="GO:0033785">
    <property type="term" value="F:heptose 7-phosphate kinase activity"/>
    <property type="evidence" value="ECO:0007669"/>
    <property type="project" value="TreeGrafter"/>
</dbReference>
<sequence>MRDVQQFQALIEQFKNTAILVVGDVMMDRYIWGKVSRISPEAPVPIVDIVSETLVPGGAANVAHNLQALGGQVNICGVLGDDRTGHRLQDILHTLGIQTEGLLVDPSRPTTLKTRIIAQHQQVVRLDREHQTDVSPEQTSRILEFITQTIPQIQGIIIEDYGKGMMTGDLVQHIFTLATEAGKIVAVDPKTNHFARYTGATIITPNHHEAGASLHLPVETHEQLLEVGKRLLETLNNDYVLITRGEEGMSLFERQTRMATHIPTMAQEVFDVTGAGDTVIAALSLGLAAGGTPIEAALLANAAAGLVVGKIGTATVSQTELQQQLTTMTTQPVDIRRESYA</sequence>
<dbReference type="InterPro" id="IPR011913">
    <property type="entry name" value="RfaE_dom_I"/>
</dbReference>
<comment type="caution">
    <text evidence="4">The sequence shown here is derived from an EMBL/GenBank/DDBJ whole genome shotgun (WGS) entry which is preliminary data.</text>
</comment>
<proteinExistence type="predicted"/>
<feature type="domain" description="Carbohydrate kinase PfkB" evidence="3">
    <location>
        <begin position="17"/>
        <end position="317"/>
    </location>
</feature>
<keyword evidence="1" id="KW-0808">Transferase</keyword>
<evidence type="ECO:0000313" key="5">
    <source>
        <dbReference type="Proteomes" id="UP000649604"/>
    </source>
</evidence>
<keyword evidence="2 4" id="KW-0418">Kinase</keyword>
<dbReference type="NCBIfam" id="TIGR02198">
    <property type="entry name" value="rfaE_dom_I"/>
    <property type="match status" value="1"/>
</dbReference>
<evidence type="ECO:0000313" key="4">
    <source>
        <dbReference type="EMBL" id="MBD3327331.1"/>
    </source>
</evidence>
<dbReference type="GO" id="GO:0016773">
    <property type="term" value="F:phosphotransferase activity, alcohol group as acceptor"/>
    <property type="evidence" value="ECO:0007669"/>
    <property type="project" value="InterPro"/>
</dbReference>
<dbReference type="PROSITE" id="PS00584">
    <property type="entry name" value="PFKB_KINASES_2"/>
    <property type="match status" value="1"/>
</dbReference>
<dbReference type="InterPro" id="IPR011611">
    <property type="entry name" value="PfkB_dom"/>
</dbReference>
<evidence type="ECO:0000256" key="2">
    <source>
        <dbReference type="ARBA" id="ARBA00022777"/>
    </source>
</evidence>
<dbReference type="InterPro" id="IPR002173">
    <property type="entry name" value="Carboh/pur_kinase_PfkB_CS"/>
</dbReference>
<organism evidence="4 5">
    <name type="scientific">candidate division KSB3 bacterium</name>
    <dbReference type="NCBI Taxonomy" id="2044937"/>
    <lineage>
        <taxon>Bacteria</taxon>
        <taxon>candidate division KSB3</taxon>
    </lineage>
</organism>
<dbReference type="EMBL" id="WJJP01000722">
    <property type="protein sequence ID" value="MBD3327331.1"/>
    <property type="molecule type" value="Genomic_DNA"/>
</dbReference>
<dbReference type="AlphaFoldDB" id="A0A9D5Q8Y4"/>
<dbReference type="PROSITE" id="PS00583">
    <property type="entry name" value="PFKB_KINASES_1"/>
    <property type="match status" value="1"/>
</dbReference>
<dbReference type="GO" id="GO:0005829">
    <property type="term" value="C:cytosol"/>
    <property type="evidence" value="ECO:0007669"/>
    <property type="project" value="TreeGrafter"/>
</dbReference>
<protein>
    <submittedName>
        <fullName evidence="4">D-glycero-beta-D-manno-heptose-7-phosphate kinase</fullName>
    </submittedName>
</protein>
<gene>
    <name evidence="4" type="primary">rfaE1</name>
    <name evidence="4" type="ORF">GF339_22285</name>
</gene>
<dbReference type="PANTHER" id="PTHR46969:SF1">
    <property type="entry name" value="BIFUNCTIONAL PROTEIN HLDE"/>
    <property type="match status" value="1"/>
</dbReference>
<evidence type="ECO:0000256" key="1">
    <source>
        <dbReference type="ARBA" id="ARBA00022679"/>
    </source>
</evidence>
<name>A0A9D5Q8Y4_9BACT</name>
<accession>A0A9D5Q8Y4</accession>
<dbReference type="SUPFAM" id="SSF53613">
    <property type="entry name" value="Ribokinase-like"/>
    <property type="match status" value="1"/>
</dbReference>
<dbReference type="CDD" id="cd01172">
    <property type="entry name" value="RfaE_like"/>
    <property type="match status" value="1"/>
</dbReference>